<sequence>MAKPKRVYQVWKGKNIFICNGRLVFGPDAKSLVVTLLLIIVPVIVFCTHVARNLLHEVSEYNAGYAILLAGNFAHSLCIGAALSYVSARPGLYSSQFTSTRGRVYL</sequence>
<keyword evidence="1" id="KW-0812">Transmembrane</keyword>
<name>A0AAD5II91_ACENE</name>
<reference evidence="2" key="1">
    <citation type="journal article" date="2022" name="Plant J.">
        <title>Strategies of tolerance reflected in two North American maple genomes.</title>
        <authorList>
            <person name="McEvoy S.L."/>
            <person name="Sezen U.U."/>
            <person name="Trouern-Trend A."/>
            <person name="McMahon S.M."/>
            <person name="Schaberg P.G."/>
            <person name="Yang J."/>
            <person name="Wegrzyn J.L."/>
            <person name="Swenson N.G."/>
        </authorList>
    </citation>
    <scope>NUCLEOTIDE SEQUENCE</scope>
    <source>
        <strain evidence="2">91603</strain>
    </source>
</reference>
<keyword evidence="1" id="KW-1133">Transmembrane helix</keyword>
<keyword evidence="3" id="KW-1185">Reference proteome</keyword>
<feature type="transmembrane region" description="Helical" evidence="1">
    <location>
        <begin position="32"/>
        <end position="51"/>
    </location>
</feature>
<evidence type="ECO:0000256" key="1">
    <source>
        <dbReference type="SAM" id="Phobius"/>
    </source>
</evidence>
<comment type="caution">
    <text evidence="2">The sequence shown here is derived from an EMBL/GenBank/DDBJ whole genome shotgun (WGS) entry which is preliminary data.</text>
</comment>
<keyword evidence="1" id="KW-0472">Membrane</keyword>
<dbReference type="Proteomes" id="UP001064489">
    <property type="component" value="Chromosome 10"/>
</dbReference>
<organism evidence="2 3">
    <name type="scientific">Acer negundo</name>
    <name type="common">Box elder</name>
    <dbReference type="NCBI Taxonomy" id="4023"/>
    <lineage>
        <taxon>Eukaryota</taxon>
        <taxon>Viridiplantae</taxon>
        <taxon>Streptophyta</taxon>
        <taxon>Embryophyta</taxon>
        <taxon>Tracheophyta</taxon>
        <taxon>Spermatophyta</taxon>
        <taxon>Magnoliopsida</taxon>
        <taxon>eudicotyledons</taxon>
        <taxon>Gunneridae</taxon>
        <taxon>Pentapetalae</taxon>
        <taxon>rosids</taxon>
        <taxon>malvids</taxon>
        <taxon>Sapindales</taxon>
        <taxon>Sapindaceae</taxon>
        <taxon>Hippocastanoideae</taxon>
        <taxon>Acereae</taxon>
        <taxon>Acer</taxon>
    </lineage>
</organism>
<evidence type="ECO:0000313" key="2">
    <source>
        <dbReference type="EMBL" id="KAI9165385.1"/>
    </source>
</evidence>
<gene>
    <name evidence="2" type="ORF">LWI28_013166</name>
</gene>
<feature type="transmembrane region" description="Helical" evidence="1">
    <location>
        <begin position="63"/>
        <end position="86"/>
    </location>
</feature>
<dbReference type="AlphaFoldDB" id="A0AAD5II91"/>
<accession>A0AAD5II91</accession>
<dbReference type="EMBL" id="JAJSOW010000105">
    <property type="protein sequence ID" value="KAI9165385.1"/>
    <property type="molecule type" value="Genomic_DNA"/>
</dbReference>
<evidence type="ECO:0000313" key="3">
    <source>
        <dbReference type="Proteomes" id="UP001064489"/>
    </source>
</evidence>
<reference evidence="2" key="2">
    <citation type="submission" date="2023-02" db="EMBL/GenBank/DDBJ databases">
        <authorList>
            <person name="Swenson N.G."/>
            <person name="Wegrzyn J.L."/>
            <person name="Mcevoy S.L."/>
        </authorList>
    </citation>
    <scope>NUCLEOTIDE SEQUENCE</scope>
    <source>
        <strain evidence="2">91603</strain>
        <tissue evidence="2">Leaf</tissue>
    </source>
</reference>
<proteinExistence type="predicted"/>
<protein>
    <submittedName>
        <fullName evidence="2">Uncharacterized protein</fullName>
    </submittedName>
</protein>